<dbReference type="InterPro" id="IPR004841">
    <property type="entry name" value="AA-permease/SLC12A_dom"/>
</dbReference>
<dbReference type="AlphaFoldDB" id="A0A9X3S2U6"/>
<keyword evidence="6 8" id="KW-1133">Transmembrane helix</keyword>
<feature type="transmembrane region" description="Helical" evidence="8">
    <location>
        <begin position="369"/>
        <end position="390"/>
    </location>
</feature>
<feature type="transmembrane region" description="Helical" evidence="8">
    <location>
        <begin position="31"/>
        <end position="52"/>
    </location>
</feature>
<evidence type="ECO:0000256" key="4">
    <source>
        <dbReference type="ARBA" id="ARBA00022692"/>
    </source>
</evidence>
<comment type="subcellular location">
    <subcellularLocation>
        <location evidence="1">Membrane</location>
        <topology evidence="1">Multi-pass membrane protein</topology>
    </subcellularLocation>
</comment>
<feature type="domain" description="Amino acid permease/ SLC12A" evidence="9">
    <location>
        <begin position="30"/>
        <end position="433"/>
    </location>
</feature>
<sequence>MSVTAPQRVSSPEPPEPEAAHLQAGLQQRHLTMIALGGVIGAGLFVGSGAVISVTGPAAILSYVLAGVLVVLVMRMLGEMAAAHPTLGSFTELIRRSLGEGAGFTSGWLYWYFWVIVVGFEAVAGASILQRWIDGPLWLMALVLTILMTATNMWSVRAYGEFEFWFASIKVVTIIVFLVIGAAYVLGLWPDKGPSFSNLTAHDGFIPKGAVAIFSGIVVVIFSMVGAEIVTIAAAEAKNPEKAIAKATNAVVSRILLFFVGSIVLLVTILPWNDAKLGDSPYVAAFDVMGIPGAADIMNAVVLTAVLSCLNSGIYTASRVLLSLSRNGDAPHSLLAVNARGVPVKAILSCTGVAYVGIALAYISPDTVFLFLLNSSGAIVLFVYFLICAAQLRMRRQLERESPELIRVRMWLFPGLTYLAMVAIVVVVGSMWFIEGSRSQLVLSLISLAVVSGAYMLRRRRGVPALAT</sequence>
<dbReference type="GO" id="GO:0055085">
    <property type="term" value="P:transmembrane transport"/>
    <property type="evidence" value="ECO:0007669"/>
    <property type="project" value="InterPro"/>
</dbReference>
<keyword evidence="7 8" id="KW-0472">Membrane</keyword>
<comment type="similarity">
    <text evidence="2">Belongs to the amino acid-polyamine-organocation (APC) superfamily. Amino acid transporter (AAT) (TC 2.A.3.1) family.</text>
</comment>
<dbReference type="PROSITE" id="PS00218">
    <property type="entry name" value="AMINO_ACID_PERMEASE_1"/>
    <property type="match status" value="1"/>
</dbReference>
<comment type="caution">
    <text evidence="10">The sequence shown here is derived from an EMBL/GenBank/DDBJ whole genome shotgun (WGS) entry which is preliminary data.</text>
</comment>
<dbReference type="EMBL" id="JAPDOD010000040">
    <property type="protein sequence ID" value="MDA0164955.1"/>
    <property type="molecule type" value="Genomic_DNA"/>
</dbReference>
<dbReference type="GO" id="GO:0006865">
    <property type="term" value="P:amino acid transport"/>
    <property type="evidence" value="ECO:0007669"/>
    <property type="project" value="UniProtKB-KW"/>
</dbReference>
<feature type="transmembrane region" description="Helical" evidence="8">
    <location>
        <begin position="167"/>
        <end position="189"/>
    </location>
</feature>
<evidence type="ECO:0000256" key="6">
    <source>
        <dbReference type="ARBA" id="ARBA00022989"/>
    </source>
</evidence>
<feature type="transmembrane region" description="Helical" evidence="8">
    <location>
        <begin position="58"/>
        <end position="77"/>
    </location>
</feature>
<feature type="transmembrane region" description="Helical" evidence="8">
    <location>
        <begin position="440"/>
        <end position="457"/>
    </location>
</feature>
<evidence type="ECO:0000256" key="3">
    <source>
        <dbReference type="ARBA" id="ARBA00022448"/>
    </source>
</evidence>
<evidence type="ECO:0000256" key="5">
    <source>
        <dbReference type="ARBA" id="ARBA00022970"/>
    </source>
</evidence>
<dbReference type="FunFam" id="1.20.1740.10:FF:000001">
    <property type="entry name" value="Amino acid permease"/>
    <property type="match status" value="1"/>
</dbReference>
<dbReference type="InterPro" id="IPR004840">
    <property type="entry name" value="Amino_acid_permease_CS"/>
</dbReference>
<dbReference type="Pfam" id="PF00324">
    <property type="entry name" value="AA_permease"/>
    <property type="match status" value="1"/>
</dbReference>
<evidence type="ECO:0000259" key="9">
    <source>
        <dbReference type="Pfam" id="PF00324"/>
    </source>
</evidence>
<feature type="transmembrane region" description="Helical" evidence="8">
    <location>
        <begin position="209"/>
        <end position="234"/>
    </location>
</feature>
<organism evidence="10 11">
    <name type="scientific">Solirubrobacter ginsenosidimutans</name>
    <dbReference type="NCBI Taxonomy" id="490573"/>
    <lineage>
        <taxon>Bacteria</taxon>
        <taxon>Bacillati</taxon>
        <taxon>Actinomycetota</taxon>
        <taxon>Thermoleophilia</taxon>
        <taxon>Solirubrobacterales</taxon>
        <taxon>Solirubrobacteraceae</taxon>
        <taxon>Solirubrobacter</taxon>
    </lineage>
</organism>
<evidence type="ECO:0000313" key="11">
    <source>
        <dbReference type="Proteomes" id="UP001149140"/>
    </source>
</evidence>
<dbReference type="Proteomes" id="UP001149140">
    <property type="component" value="Unassembled WGS sequence"/>
</dbReference>
<evidence type="ECO:0000256" key="7">
    <source>
        <dbReference type="ARBA" id="ARBA00023136"/>
    </source>
</evidence>
<evidence type="ECO:0000256" key="1">
    <source>
        <dbReference type="ARBA" id="ARBA00004141"/>
    </source>
</evidence>
<name>A0A9X3S2U6_9ACTN</name>
<feature type="transmembrane region" description="Helical" evidence="8">
    <location>
        <begin position="135"/>
        <end position="155"/>
    </location>
</feature>
<feature type="transmembrane region" description="Helical" evidence="8">
    <location>
        <begin position="109"/>
        <end position="129"/>
    </location>
</feature>
<evidence type="ECO:0000256" key="2">
    <source>
        <dbReference type="ARBA" id="ARBA00008583"/>
    </source>
</evidence>
<evidence type="ECO:0000256" key="8">
    <source>
        <dbReference type="SAM" id="Phobius"/>
    </source>
</evidence>
<evidence type="ECO:0000313" key="10">
    <source>
        <dbReference type="EMBL" id="MDA0164955.1"/>
    </source>
</evidence>
<dbReference type="PANTHER" id="PTHR43495">
    <property type="entry name" value="GABA PERMEASE"/>
    <property type="match status" value="1"/>
</dbReference>
<feature type="transmembrane region" description="Helical" evidence="8">
    <location>
        <begin position="342"/>
        <end position="363"/>
    </location>
</feature>
<feature type="transmembrane region" description="Helical" evidence="8">
    <location>
        <begin position="255"/>
        <end position="272"/>
    </location>
</feature>
<gene>
    <name evidence="10" type="ORF">OM076_32090</name>
</gene>
<reference evidence="10" key="1">
    <citation type="submission" date="2022-10" db="EMBL/GenBank/DDBJ databases">
        <title>The WGS of Solirubrobacter ginsenosidimutans DSM 21036.</title>
        <authorList>
            <person name="Jiang Z."/>
        </authorList>
    </citation>
    <scope>NUCLEOTIDE SEQUENCE</scope>
    <source>
        <strain evidence="10">DSM 21036</strain>
    </source>
</reference>
<feature type="transmembrane region" description="Helical" evidence="8">
    <location>
        <begin position="411"/>
        <end position="434"/>
    </location>
</feature>
<dbReference type="PIRSF" id="PIRSF006060">
    <property type="entry name" value="AA_transporter"/>
    <property type="match status" value="1"/>
</dbReference>
<protein>
    <submittedName>
        <fullName evidence="10">Amino acid permease</fullName>
    </submittedName>
</protein>
<proteinExistence type="inferred from homology"/>
<feature type="transmembrane region" description="Helical" evidence="8">
    <location>
        <begin position="297"/>
        <end position="322"/>
    </location>
</feature>
<keyword evidence="4 8" id="KW-0812">Transmembrane</keyword>
<keyword evidence="3" id="KW-0813">Transport</keyword>
<keyword evidence="11" id="KW-1185">Reference proteome</keyword>
<accession>A0A9X3S2U6</accession>
<dbReference type="PANTHER" id="PTHR43495:SF5">
    <property type="entry name" value="GAMMA-AMINOBUTYRIC ACID PERMEASE"/>
    <property type="match status" value="1"/>
</dbReference>
<dbReference type="GO" id="GO:0016020">
    <property type="term" value="C:membrane"/>
    <property type="evidence" value="ECO:0007669"/>
    <property type="project" value="UniProtKB-SubCell"/>
</dbReference>
<dbReference type="Gene3D" id="1.20.1740.10">
    <property type="entry name" value="Amino acid/polyamine transporter I"/>
    <property type="match status" value="1"/>
</dbReference>
<keyword evidence="5" id="KW-0029">Amino-acid transport</keyword>
<dbReference type="RefSeq" id="WP_270044210.1">
    <property type="nucleotide sequence ID" value="NZ_JAPDOD010000040.1"/>
</dbReference>